<keyword evidence="2" id="KW-1185">Reference proteome</keyword>
<accession>A0A1N7SLQ5</accession>
<protein>
    <recommendedName>
        <fullName evidence="3">Transposase</fullName>
    </recommendedName>
</protein>
<evidence type="ECO:0000313" key="1">
    <source>
        <dbReference type="EMBL" id="SIT48337.1"/>
    </source>
</evidence>
<dbReference type="InterPro" id="IPR047768">
    <property type="entry name" value="Tn5p-like"/>
</dbReference>
<dbReference type="PANTHER" id="PTHR37319">
    <property type="entry name" value="TRANSPOSASE"/>
    <property type="match status" value="1"/>
</dbReference>
<proteinExistence type="predicted"/>
<organism evidence="1 2">
    <name type="scientific">Paraburkholderia piptadeniae</name>
    <dbReference type="NCBI Taxonomy" id="1701573"/>
    <lineage>
        <taxon>Bacteria</taxon>
        <taxon>Pseudomonadati</taxon>
        <taxon>Pseudomonadota</taxon>
        <taxon>Betaproteobacteria</taxon>
        <taxon>Burkholderiales</taxon>
        <taxon>Burkholderiaceae</taxon>
        <taxon>Paraburkholderia</taxon>
    </lineage>
</organism>
<dbReference type="Proteomes" id="UP000195569">
    <property type="component" value="Unassembled WGS sequence"/>
</dbReference>
<evidence type="ECO:0000313" key="2">
    <source>
        <dbReference type="Proteomes" id="UP000195569"/>
    </source>
</evidence>
<dbReference type="AlphaFoldDB" id="A0A1N7SLQ5"/>
<reference evidence="1" key="1">
    <citation type="submission" date="2016-12" db="EMBL/GenBank/DDBJ databases">
        <authorList>
            <person name="Moulin L."/>
        </authorList>
    </citation>
    <scope>NUCLEOTIDE SEQUENCE [LARGE SCALE GENOMIC DNA]</scope>
    <source>
        <strain evidence="1">STM 7183</strain>
    </source>
</reference>
<dbReference type="InterPro" id="IPR012337">
    <property type="entry name" value="RNaseH-like_sf"/>
</dbReference>
<gene>
    <name evidence="1" type="ORF">BN2476_630125</name>
</gene>
<dbReference type="SUPFAM" id="SSF53098">
    <property type="entry name" value="Ribonuclease H-like"/>
    <property type="match status" value="1"/>
</dbReference>
<evidence type="ECO:0008006" key="3">
    <source>
        <dbReference type="Google" id="ProtNLM"/>
    </source>
</evidence>
<sequence>MRWKIETFHKILKSSCKVEESRLRTADRLADLIAVLRPKLAHILTHNARPLGAAGPRRARVHTHRN</sequence>
<dbReference type="EMBL" id="CYGY02000063">
    <property type="protein sequence ID" value="SIT48337.1"/>
    <property type="molecule type" value="Genomic_DNA"/>
</dbReference>
<name>A0A1N7SLQ5_9BURK</name>
<dbReference type="Gene3D" id="3.90.350.10">
    <property type="entry name" value="Transposase Inhibitor Protein From Tn5, Chain A, domain 1"/>
    <property type="match status" value="1"/>
</dbReference>
<dbReference type="PANTHER" id="PTHR37319:SF1">
    <property type="entry name" value="TRANSPOSASE TN5 DIMERISATION DOMAIN-CONTAINING PROTEIN"/>
    <property type="match status" value="1"/>
</dbReference>
<comment type="caution">
    <text evidence="1">The sequence shown here is derived from an EMBL/GenBank/DDBJ whole genome shotgun (WGS) entry which is preliminary data.</text>
</comment>